<dbReference type="EMBL" id="JAACJO010000029">
    <property type="protein sequence ID" value="KAF5346820.1"/>
    <property type="molecule type" value="Genomic_DNA"/>
</dbReference>
<accession>A0A8H5CRZ1</accession>
<dbReference type="InterPro" id="IPR024652">
    <property type="entry name" value="Trichodiene_synth"/>
</dbReference>
<dbReference type="InterPro" id="IPR008949">
    <property type="entry name" value="Isoprenoid_synthase_dom_sf"/>
</dbReference>
<dbReference type="Gene3D" id="1.10.600.10">
    <property type="entry name" value="Farnesyl Diphosphate Synthase"/>
    <property type="match status" value="1"/>
</dbReference>
<dbReference type="SFLD" id="SFLDS00005">
    <property type="entry name" value="Isoprenoid_Synthase_Type_I"/>
    <property type="match status" value="1"/>
</dbReference>
<evidence type="ECO:0000313" key="3">
    <source>
        <dbReference type="EMBL" id="KAF5346820.1"/>
    </source>
</evidence>
<organism evidence="3 4">
    <name type="scientific">Leucocoprinus leucothites</name>
    <dbReference type="NCBI Taxonomy" id="201217"/>
    <lineage>
        <taxon>Eukaryota</taxon>
        <taxon>Fungi</taxon>
        <taxon>Dikarya</taxon>
        <taxon>Basidiomycota</taxon>
        <taxon>Agaricomycotina</taxon>
        <taxon>Agaricomycetes</taxon>
        <taxon>Agaricomycetidae</taxon>
        <taxon>Agaricales</taxon>
        <taxon>Agaricineae</taxon>
        <taxon>Agaricaceae</taxon>
        <taxon>Leucocoprinus</taxon>
    </lineage>
</organism>
<protein>
    <recommendedName>
        <fullName evidence="5">Trichodiene synthase</fullName>
    </recommendedName>
</protein>
<dbReference type="OrthoDB" id="2998174at2759"/>
<reference evidence="3 4" key="1">
    <citation type="journal article" date="2020" name="ISME J.">
        <title>Uncovering the hidden diversity of litter-decomposition mechanisms in mushroom-forming fungi.</title>
        <authorList>
            <person name="Floudas D."/>
            <person name="Bentzer J."/>
            <person name="Ahren D."/>
            <person name="Johansson T."/>
            <person name="Persson P."/>
            <person name="Tunlid A."/>
        </authorList>
    </citation>
    <scope>NUCLEOTIDE SEQUENCE [LARGE SCALE GENOMIC DNA]</scope>
    <source>
        <strain evidence="3 4">CBS 146.42</strain>
    </source>
</reference>
<comment type="caution">
    <text evidence="3">The sequence shown here is derived from an EMBL/GenBank/DDBJ whole genome shotgun (WGS) entry which is preliminary data.</text>
</comment>
<dbReference type="AlphaFoldDB" id="A0A8H5CRZ1"/>
<keyword evidence="4" id="KW-1185">Reference proteome</keyword>
<dbReference type="SUPFAM" id="SSF48576">
    <property type="entry name" value="Terpenoid synthases"/>
    <property type="match status" value="1"/>
</dbReference>
<dbReference type="Pfam" id="PF06330">
    <property type="entry name" value="TRI5"/>
    <property type="match status" value="1"/>
</dbReference>
<dbReference type="GO" id="GO:0016838">
    <property type="term" value="F:carbon-oxygen lyase activity, acting on phosphates"/>
    <property type="evidence" value="ECO:0007669"/>
    <property type="project" value="InterPro"/>
</dbReference>
<proteinExistence type="inferred from homology"/>
<comment type="similarity">
    <text evidence="1">Belongs to the trichodiene synthase family.</text>
</comment>
<evidence type="ECO:0000313" key="4">
    <source>
        <dbReference type="Proteomes" id="UP000559027"/>
    </source>
</evidence>
<keyword evidence="2" id="KW-0456">Lyase</keyword>
<sequence length="307" mass="34614">MSPNKTTTMSVSMKSQIQEILSNFLIECDIKFPREVVLDQTYRDACYADATRRGFDLPLLSKSLDVGIAIGDTSYRHLKNYSTRVFIAVWTGLLAHIDDHYAGYADGLREFSNRFMRQEKQMYPVLDNLVEMTREFGDHWGTIGANIIFGAELDFVTSTIIDGAIEGMDVECKMAPGFPQFTRRMSGVSRGYAVQAFPPELDVKEWIQVIPDLWHFIDHANDLLSFYKEELDGESVNFISMNAKANGISKIEALKQLADATAESYKRGAQLLESCPEALSAYQGCGVGYIAFHSLSRVRYKLNHLDL</sequence>
<evidence type="ECO:0008006" key="5">
    <source>
        <dbReference type="Google" id="ProtNLM"/>
    </source>
</evidence>
<dbReference type="Proteomes" id="UP000559027">
    <property type="component" value="Unassembled WGS sequence"/>
</dbReference>
<dbReference type="SFLD" id="SFLDG01021">
    <property type="entry name" value="Trichodiene_Synthase_Like"/>
    <property type="match status" value="1"/>
</dbReference>
<gene>
    <name evidence="3" type="ORF">D9756_010548</name>
</gene>
<evidence type="ECO:0000256" key="1">
    <source>
        <dbReference type="ARBA" id="ARBA00007946"/>
    </source>
</evidence>
<evidence type="ECO:0000256" key="2">
    <source>
        <dbReference type="ARBA" id="ARBA00023239"/>
    </source>
</evidence>
<name>A0A8H5CRZ1_9AGAR</name>